<dbReference type="EMBL" id="DRUY01000100">
    <property type="protein sequence ID" value="HHI65482.1"/>
    <property type="molecule type" value="Genomic_DNA"/>
</dbReference>
<protein>
    <submittedName>
        <fullName evidence="2">Helix-turn-helix domain-containing protein</fullName>
    </submittedName>
</protein>
<gene>
    <name evidence="2" type="ORF">ENL70_02910</name>
</gene>
<dbReference type="Pfam" id="PF13412">
    <property type="entry name" value="HTH_24"/>
    <property type="match status" value="1"/>
</dbReference>
<name>A0A7C5KER9_9BACT</name>
<dbReference type="AlphaFoldDB" id="A0A7C5KER9"/>
<comment type="caution">
    <text evidence="2">The sequence shown here is derived from an EMBL/GenBank/DDBJ whole genome shotgun (WGS) entry which is preliminary data.</text>
</comment>
<evidence type="ECO:0000256" key="1">
    <source>
        <dbReference type="SAM" id="Coils"/>
    </source>
</evidence>
<organism evidence="2">
    <name type="scientific">Thermodesulfobium narugense</name>
    <dbReference type="NCBI Taxonomy" id="184064"/>
    <lineage>
        <taxon>Bacteria</taxon>
        <taxon>Pseudomonadati</taxon>
        <taxon>Thermodesulfobiota</taxon>
        <taxon>Thermodesulfobiia</taxon>
        <taxon>Thermodesulfobiales</taxon>
        <taxon>Thermodesulfobiaceae</taxon>
        <taxon>Thermodesulfobium</taxon>
    </lineage>
</organism>
<accession>A0A7C5KER9</accession>
<evidence type="ECO:0000313" key="2">
    <source>
        <dbReference type="EMBL" id="HHI65482.1"/>
    </source>
</evidence>
<dbReference type="SUPFAM" id="SSF46785">
    <property type="entry name" value="Winged helix' DNA-binding domain"/>
    <property type="match status" value="1"/>
</dbReference>
<dbReference type="InterPro" id="IPR036390">
    <property type="entry name" value="WH_DNA-bd_sf"/>
</dbReference>
<reference evidence="2" key="1">
    <citation type="journal article" date="2020" name="mSystems">
        <title>Genome- and Community-Level Interaction Insights into Carbon Utilization and Element Cycling Functions of Hydrothermarchaeota in Hydrothermal Sediment.</title>
        <authorList>
            <person name="Zhou Z."/>
            <person name="Liu Y."/>
            <person name="Xu W."/>
            <person name="Pan J."/>
            <person name="Luo Z.H."/>
            <person name="Li M."/>
        </authorList>
    </citation>
    <scope>NUCLEOTIDE SEQUENCE [LARGE SCALE GENOMIC DNA]</scope>
    <source>
        <strain evidence="2">SpSt-1019</strain>
    </source>
</reference>
<feature type="coiled-coil region" evidence="1">
    <location>
        <begin position="28"/>
        <end position="62"/>
    </location>
</feature>
<dbReference type="Gene3D" id="1.10.10.10">
    <property type="entry name" value="Winged helix-like DNA-binding domain superfamily/Winged helix DNA-binding domain"/>
    <property type="match status" value="1"/>
</dbReference>
<sequence>MSEEHREGEDANTIEETYKEIIAYLELINRKFSRIRMLEERLENLEENLNIVISRMRRIEDLLRDYIGAYEEKSRGPVMPTRPKSYIEKPIIEKSKETVEEMKEKKIATPIKEEKTGEEIMDKINTLTETEKQIISILAKNPDIRGGTALARRIGKTREHVSRLLKKLADEGILVRDEKSWPYKYIVPDKIKQYIIVDSDVR</sequence>
<keyword evidence="1" id="KW-0175">Coiled coil</keyword>
<dbReference type="InterPro" id="IPR036388">
    <property type="entry name" value="WH-like_DNA-bd_sf"/>
</dbReference>
<proteinExistence type="predicted"/>